<proteinExistence type="predicted"/>
<dbReference type="AlphaFoldDB" id="A0A2P5BKJ4"/>
<evidence type="ECO:0000313" key="2">
    <source>
        <dbReference type="EMBL" id="PON49286.1"/>
    </source>
</evidence>
<comment type="caution">
    <text evidence="2">The sequence shown here is derived from an EMBL/GenBank/DDBJ whole genome shotgun (WGS) entry which is preliminary data.</text>
</comment>
<reference evidence="3" key="1">
    <citation type="submission" date="2016-06" db="EMBL/GenBank/DDBJ databases">
        <title>Parallel loss of symbiosis genes in relatives of nitrogen-fixing non-legume Parasponia.</title>
        <authorList>
            <person name="Van Velzen R."/>
            <person name="Holmer R."/>
            <person name="Bu F."/>
            <person name="Rutten L."/>
            <person name="Van Zeijl A."/>
            <person name="Liu W."/>
            <person name="Santuari L."/>
            <person name="Cao Q."/>
            <person name="Sharma T."/>
            <person name="Shen D."/>
            <person name="Roswanjaya Y."/>
            <person name="Wardhani T."/>
            <person name="Kalhor M.S."/>
            <person name="Jansen J."/>
            <person name="Van den Hoogen J."/>
            <person name="Gungor B."/>
            <person name="Hartog M."/>
            <person name="Hontelez J."/>
            <person name="Verver J."/>
            <person name="Yang W.-C."/>
            <person name="Schijlen E."/>
            <person name="Repin R."/>
            <person name="Schilthuizen M."/>
            <person name="Schranz E."/>
            <person name="Heidstra R."/>
            <person name="Miyata K."/>
            <person name="Fedorova E."/>
            <person name="Kohlen W."/>
            <person name="Bisseling T."/>
            <person name="Smit S."/>
            <person name="Geurts R."/>
        </authorList>
    </citation>
    <scope>NUCLEOTIDE SEQUENCE [LARGE SCALE GENOMIC DNA]</scope>
    <source>
        <strain evidence="3">cv. RG33-2</strain>
    </source>
</reference>
<evidence type="ECO:0000256" key="1">
    <source>
        <dbReference type="SAM" id="MobiDB-lite"/>
    </source>
</evidence>
<dbReference type="Proteomes" id="UP000237000">
    <property type="component" value="Unassembled WGS sequence"/>
</dbReference>
<organism evidence="2 3">
    <name type="scientific">Trema orientale</name>
    <name type="common">Charcoal tree</name>
    <name type="synonym">Celtis orientalis</name>
    <dbReference type="NCBI Taxonomy" id="63057"/>
    <lineage>
        <taxon>Eukaryota</taxon>
        <taxon>Viridiplantae</taxon>
        <taxon>Streptophyta</taxon>
        <taxon>Embryophyta</taxon>
        <taxon>Tracheophyta</taxon>
        <taxon>Spermatophyta</taxon>
        <taxon>Magnoliopsida</taxon>
        <taxon>eudicotyledons</taxon>
        <taxon>Gunneridae</taxon>
        <taxon>Pentapetalae</taxon>
        <taxon>rosids</taxon>
        <taxon>fabids</taxon>
        <taxon>Rosales</taxon>
        <taxon>Cannabaceae</taxon>
        <taxon>Trema</taxon>
    </lineage>
</organism>
<name>A0A2P5BKJ4_TREOI</name>
<feature type="region of interest" description="Disordered" evidence="1">
    <location>
        <begin position="1"/>
        <end position="30"/>
    </location>
</feature>
<dbReference type="InParanoid" id="A0A2P5BKJ4"/>
<accession>A0A2P5BKJ4</accession>
<protein>
    <submittedName>
        <fullName evidence="2">Uncharacterized protein</fullName>
    </submittedName>
</protein>
<gene>
    <name evidence="2" type="ORF">TorRG33x02_318020</name>
</gene>
<keyword evidence="3" id="KW-1185">Reference proteome</keyword>
<evidence type="ECO:0000313" key="3">
    <source>
        <dbReference type="Proteomes" id="UP000237000"/>
    </source>
</evidence>
<dbReference type="EMBL" id="JXTC01000504">
    <property type="protein sequence ID" value="PON49286.1"/>
    <property type="molecule type" value="Genomic_DNA"/>
</dbReference>
<sequence>MRGRGSQPLIAEPERLFPGRPNRKRSGERGLLESRRAHGDLVWSGRIIKRGSREPGCFPFDFPNQIDEYKPRIYVYVMIKRIAFAERLVLVQLYSSQYLRFWERMEWIKSSFGLKGRDRP</sequence>